<keyword evidence="5" id="KW-1185">Reference proteome</keyword>
<gene>
    <name evidence="4" type="primary">COASY</name>
    <name evidence="4" type="ORF">Bhyg_07117</name>
</gene>
<dbReference type="InterPro" id="IPR001977">
    <property type="entry name" value="Depp_CoAkinase"/>
</dbReference>
<dbReference type="GO" id="GO:0004140">
    <property type="term" value="F:dephospho-CoA kinase activity"/>
    <property type="evidence" value="ECO:0007669"/>
    <property type="project" value="InterPro"/>
</dbReference>
<dbReference type="NCBIfam" id="NF001985">
    <property type="entry name" value="PRK00777.1"/>
    <property type="match status" value="1"/>
</dbReference>
<dbReference type="CDD" id="cd02022">
    <property type="entry name" value="DPCK"/>
    <property type="match status" value="1"/>
</dbReference>
<dbReference type="GO" id="GO:0015937">
    <property type="term" value="P:coenzyme A biosynthetic process"/>
    <property type="evidence" value="ECO:0007669"/>
    <property type="project" value="InterPro"/>
</dbReference>
<protein>
    <submittedName>
        <fullName evidence="4">Bifunctional coenzyme A synthase</fullName>
    </submittedName>
</protein>
<feature type="domain" description="Cytidyltransferase-like" evidence="3">
    <location>
        <begin position="143"/>
        <end position="285"/>
    </location>
</feature>
<sequence length="512" mass="57797">MAITGLLIVTRLSKIAISLSAARRYVQKTLFIQLYSKEHQNRTAPSFSKAINTIYSTSVECCGDLDVRVITNNLKSNSPKKLTDKFDVLLFDNCFSESETISISKIFESKKILQLSDEKSSNTASFDSDIATDDNGEVYENVVLGGTFDRLHAGHKILLTEAVLRAKKRVVVGVTDDNLVKSKTLAELVQPVEKRIEDVKEFLNSIDKSLVYEVVSIPDAYGPTSSDPNLDLIIVSAETMRGGEKVNELRRNKGLPELKIHCIGLVEFEPDADVKELKVSSTNTRMDLLGTRLRDPREHKNLPLKPYTIGVVGSIASGKSVMTKRLEKLGAKIIDCDKMAHELYEPGEECHEEIITLYGRDILMEDGRIDRKKLGNIVFNSPELLQKLNEIVWPSLLKLLKSRIQKLYDEEMCQVIVVEAAVLLKAGWKDEFHEIWGIIVSKEEAISRLMERNGLTMEEAEKRWQVGVDSSTVVQNADVVFSTQWKHEFTQIQAERAWETLTDRLKKLDRAK</sequence>
<evidence type="ECO:0000313" key="4">
    <source>
        <dbReference type="EMBL" id="KAJ6642170.1"/>
    </source>
</evidence>
<dbReference type="NCBIfam" id="TIGR00152">
    <property type="entry name" value="dephospho-CoA kinase"/>
    <property type="match status" value="1"/>
</dbReference>
<keyword evidence="1" id="KW-0547">Nucleotide-binding</keyword>
<dbReference type="FunFam" id="3.40.50.620:FF:000089">
    <property type="entry name" value="Bifunctional coenzyme A synthase"/>
    <property type="match status" value="1"/>
</dbReference>
<name>A0A9Q0N1Y7_9DIPT</name>
<comment type="caution">
    <text evidence="4">The sequence shown here is derived from an EMBL/GenBank/DDBJ whole genome shotgun (WGS) entry which is preliminary data.</text>
</comment>
<accession>A0A9Q0N1Y7</accession>
<dbReference type="PROSITE" id="PS51219">
    <property type="entry name" value="DPCK"/>
    <property type="match status" value="1"/>
</dbReference>
<dbReference type="InterPro" id="IPR014729">
    <property type="entry name" value="Rossmann-like_a/b/a_fold"/>
</dbReference>
<dbReference type="PANTHER" id="PTHR10695:SF46">
    <property type="entry name" value="BIFUNCTIONAL COENZYME A SYNTHASE-RELATED"/>
    <property type="match status" value="1"/>
</dbReference>
<dbReference type="EMBL" id="WJQU01000002">
    <property type="protein sequence ID" value="KAJ6642170.1"/>
    <property type="molecule type" value="Genomic_DNA"/>
</dbReference>
<dbReference type="HAMAP" id="MF_00376">
    <property type="entry name" value="Dephospho_CoA_kinase"/>
    <property type="match status" value="1"/>
</dbReference>
<dbReference type="InterPro" id="IPR027417">
    <property type="entry name" value="P-loop_NTPase"/>
</dbReference>
<dbReference type="CDD" id="cd02164">
    <property type="entry name" value="PPAT_CoAS"/>
    <property type="match status" value="1"/>
</dbReference>
<reference evidence="4" key="1">
    <citation type="submission" date="2022-07" db="EMBL/GenBank/DDBJ databases">
        <authorList>
            <person name="Trinca V."/>
            <person name="Uliana J.V.C."/>
            <person name="Torres T.T."/>
            <person name="Ward R.J."/>
            <person name="Monesi N."/>
        </authorList>
    </citation>
    <scope>NUCLEOTIDE SEQUENCE</scope>
    <source>
        <strain evidence="4">HSMRA1968</strain>
        <tissue evidence="4">Whole embryos</tissue>
    </source>
</reference>
<evidence type="ECO:0000256" key="2">
    <source>
        <dbReference type="ARBA" id="ARBA00022840"/>
    </source>
</evidence>
<dbReference type="Gene3D" id="3.40.50.300">
    <property type="entry name" value="P-loop containing nucleotide triphosphate hydrolases"/>
    <property type="match status" value="1"/>
</dbReference>
<dbReference type="GO" id="GO:0005524">
    <property type="term" value="F:ATP binding"/>
    <property type="evidence" value="ECO:0007669"/>
    <property type="project" value="UniProtKB-KW"/>
</dbReference>
<dbReference type="PANTHER" id="PTHR10695">
    <property type="entry name" value="DEPHOSPHO-COA KINASE-RELATED"/>
    <property type="match status" value="1"/>
</dbReference>
<dbReference type="Gene3D" id="3.40.50.620">
    <property type="entry name" value="HUPs"/>
    <property type="match status" value="1"/>
</dbReference>
<evidence type="ECO:0000259" key="3">
    <source>
        <dbReference type="Pfam" id="PF01467"/>
    </source>
</evidence>
<proteinExistence type="inferred from homology"/>
<keyword evidence="2" id="KW-0067">ATP-binding</keyword>
<dbReference type="InterPro" id="IPR004821">
    <property type="entry name" value="Cyt_trans-like"/>
</dbReference>
<dbReference type="Pfam" id="PF01121">
    <property type="entry name" value="CoaE"/>
    <property type="match status" value="1"/>
</dbReference>
<dbReference type="AlphaFoldDB" id="A0A9Q0N1Y7"/>
<organism evidence="4 5">
    <name type="scientific">Pseudolycoriella hygida</name>
    <dbReference type="NCBI Taxonomy" id="35572"/>
    <lineage>
        <taxon>Eukaryota</taxon>
        <taxon>Metazoa</taxon>
        <taxon>Ecdysozoa</taxon>
        <taxon>Arthropoda</taxon>
        <taxon>Hexapoda</taxon>
        <taxon>Insecta</taxon>
        <taxon>Pterygota</taxon>
        <taxon>Neoptera</taxon>
        <taxon>Endopterygota</taxon>
        <taxon>Diptera</taxon>
        <taxon>Nematocera</taxon>
        <taxon>Sciaroidea</taxon>
        <taxon>Sciaridae</taxon>
        <taxon>Pseudolycoriella</taxon>
    </lineage>
</organism>
<dbReference type="OrthoDB" id="330671at2759"/>
<dbReference type="SUPFAM" id="SSF52374">
    <property type="entry name" value="Nucleotidylyl transferase"/>
    <property type="match status" value="1"/>
</dbReference>
<evidence type="ECO:0000313" key="5">
    <source>
        <dbReference type="Proteomes" id="UP001151699"/>
    </source>
</evidence>
<dbReference type="NCBIfam" id="TIGR00125">
    <property type="entry name" value="cyt_tran_rel"/>
    <property type="match status" value="1"/>
</dbReference>
<evidence type="ECO:0000256" key="1">
    <source>
        <dbReference type="ARBA" id="ARBA00022741"/>
    </source>
</evidence>
<dbReference type="SUPFAM" id="SSF52540">
    <property type="entry name" value="P-loop containing nucleoside triphosphate hydrolases"/>
    <property type="match status" value="1"/>
</dbReference>
<dbReference type="Proteomes" id="UP001151699">
    <property type="component" value="Chromosome B"/>
</dbReference>
<dbReference type="Pfam" id="PF01467">
    <property type="entry name" value="CTP_transf_like"/>
    <property type="match status" value="1"/>
</dbReference>